<evidence type="ECO:0008006" key="4">
    <source>
        <dbReference type="Google" id="ProtNLM"/>
    </source>
</evidence>
<evidence type="ECO:0000256" key="1">
    <source>
        <dbReference type="SAM" id="Phobius"/>
    </source>
</evidence>
<proteinExistence type="predicted"/>
<keyword evidence="1" id="KW-0812">Transmembrane</keyword>
<feature type="transmembrane region" description="Helical" evidence="1">
    <location>
        <begin position="550"/>
        <end position="566"/>
    </location>
</feature>
<comment type="caution">
    <text evidence="2">The sequence shown here is derived from an EMBL/GenBank/DDBJ whole genome shotgun (WGS) entry which is preliminary data.</text>
</comment>
<feature type="transmembrane region" description="Helical" evidence="1">
    <location>
        <begin position="609"/>
        <end position="628"/>
    </location>
</feature>
<protein>
    <recommendedName>
        <fullName evidence="4">Phage-related protein</fullName>
    </recommendedName>
</protein>
<gene>
    <name evidence="2" type="ORF">K040078D81_31390</name>
</gene>
<organism evidence="2 3">
    <name type="scientific">Blautia hominis</name>
    <dbReference type="NCBI Taxonomy" id="2025493"/>
    <lineage>
        <taxon>Bacteria</taxon>
        <taxon>Bacillati</taxon>
        <taxon>Bacillota</taxon>
        <taxon>Clostridia</taxon>
        <taxon>Lachnospirales</taxon>
        <taxon>Lachnospiraceae</taxon>
        <taxon>Blautia</taxon>
    </lineage>
</organism>
<sequence length="894" mass="96406">MALSVGQIGLDLVVNKNQFQKQMSGITGIAKKAGSVLATAFDLKKIVDFGKQCIELGSNLAEVQNVVDVTFPHMTAQVDQFAKSAAASFGLSETMAKQFTGNFGAMAQAFGFSEKQAYNMGTTLTGLAGDVASFYNISQDEAYTKLKSVFTGETESLKDLGVVMTQNALDAYAMANGWGKTTQAMSEAEKVALRYQFVQEQLSAASGDFVRTSDSWANQVRVLKLQFDSLKAALGQGLINILTPVLKLLNQLLGKLMTAASAFKSFTEMLTGKKAEAGSGFRDTASDLSAAAGAADSLTDSTKDVGKAAEKASRSLMGFDKINKLQDKGGSEGGGTQNLPIKGMDINYGNLAEGDTVIDELDSKFQNMFQNIQRNIQPTIDSFKRLWNEGLKQLGSFTQTALGDFFSGFLGKVAGWLFQTGIPGFVDALNDGLMDIKFEDINEALRGLWDALAPFAIHVGEGLLWFWQNVLVPLGVWTANEVVPRFLDTLAIAVEAVNRILEALQPLFQWFWDTVLQPLASWAGGIFLAVWDKINGALQKFSDWCKEHPMAIQNMAIIIGSFFAAWKISSLVSKVSGFITTAVNIVSSIKSISGAISLVKYGLSLLTSAFNPVILIIGGAIAAGILLWKNWDTISAKAKEVWSFVQEKFQKFDNFLTGVFTKDWTKSFIGFGGVLNGFSKNASNIWGAVKKLFGGIIDFVSGVFSGNWEKAWGGIKDTFKGIWDLMVSIVKTPINLIIGAVNGLVKGVVSGLNGVIKTINKLSFDIPEWVPKYGGEKFGFDIKEITAPQIPYLAQGGFVKANTPRLAMIGDNRHYGEIVAPEDKLQAMVNTAVMAAGGSGLSKADVESIVNSAVTRFIAAVGKMGFFVDGELLARALDRALGNANYRHNPVEVT</sequence>
<dbReference type="Proteomes" id="UP001600943">
    <property type="component" value="Unassembled WGS sequence"/>
</dbReference>
<dbReference type="RefSeq" id="WP_390406477.1">
    <property type="nucleotide sequence ID" value="NZ_BAABYW010000001.1"/>
</dbReference>
<dbReference type="EMBL" id="BAABYW010000001">
    <property type="protein sequence ID" value="GAA6409022.1"/>
    <property type="molecule type" value="Genomic_DNA"/>
</dbReference>
<keyword evidence="1" id="KW-0472">Membrane</keyword>
<evidence type="ECO:0000313" key="2">
    <source>
        <dbReference type="EMBL" id="GAA6409022.1"/>
    </source>
</evidence>
<evidence type="ECO:0000313" key="3">
    <source>
        <dbReference type="Proteomes" id="UP001600943"/>
    </source>
</evidence>
<reference evidence="2 3" key="1">
    <citation type="submission" date="2024-04" db="EMBL/GenBank/DDBJ databases">
        <title>Defined microbial consortia suppress multidrug-resistant proinflammatory Enterobacteriaceae via ecological control.</title>
        <authorList>
            <person name="Furuichi M."/>
            <person name="Kawaguchi T."/>
            <person name="Pust M."/>
            <person name="Yasuma K."/>
            <person name="Plichta D."/>
            <person name="Hasegawa N."/>
            <person name="Ohya T."/>
            <person name="Bhattarai S."/>
            <person name="Sasajima S."/>
            <person name="Aoto Y."/>
            <person name="Tuganbaev T."/>
            <person name="Yaginuma M."/>
            <person name="Ueda M."/>
            <person name="Okahashi N."/>
            <person name="Amafuji K."/>
            <person name="Kiridooshi Y."/>
            <person name="Sugita K."/>
            <person name="Strazar M."/>
            <person name="Skelly A."/>
            <person name="Suda W."/>
            <person name="Hattori M."/>
            <person name="Nakamoto N."/>
            <person name="Caballero S."/>
            <person name="Norman J."/>
            <person name="Olle B."/>
            <person name="Tanoue T."/>
            <person name="Arita M."/>
            <person name="Bucci V."/>
            <person name="Atarashi K."/>
            <person name="Xavier R."/>
            <person name="Honda K."/>
        </authorList>
    </citation>
    <scope>NUCLEOTIDE SEQUENCE [LARGE SCALE GENOMIC DNA]</scope>
    <source>
        <strain evidence="3">k04-0078-D8-1</strain>
    </source>
</reference>
<keyword evidence="1" id="KW-1133">Transmembrane helix</keyword>
<name>A0ABQ0BC40_9FIRM</name>
<keyword evidence="3" id="KW-1185">Reference proteome</keyword>
<accession>A0ABQ0BC40</accession>
<feature type="transmembrane region" description="Helical" evidence="1">
    <location>
        <begin position="578"/>
        <end position="603"/>
    </location>
</feature>